<dbReference type="OrthoDB" id="423498at2759"/>
<evidence type="ECO:0000313" key="4">
    <source>
        <dbReference type="Proteomes" id="UP000749559"/>
    </source>
</evidence>
<evidence type="ECO:0000313" key="3">
    <source>
        <dbReference type="EMBL" id="CAH1787076.1"/>
    </source>
</evidence>
<gene>
    <name evidence="3" type="ORF">OFUS_LOCUS12852</name>
</gene>
<dbReference type="SUPFAM" id="SSF63829">
    <property type="entry name" value="Calcium-dependent phosphotriesterase"/>
    <property type="match status" value="1"/>
</dbReference>
<dbReference type="EMBL" id="CAIIXF020000006">
    <property type="protein sequence ID" value="CAH1787076.1"/>
    <property type="molecule type" value="Genomic_DNA"/>
</dbReference>
<comment type="caution">
    <text evidence="3">The sequence shown here is derived from an EMBL/GenBank/DDBJ whole genome shotgun (WGS) entry which is preliminary data.</text>
</comment>
<dbReference type="Proteomes" id="UP000749559">
    <property type="component" value="Unassembled WGS sequence"/>
</dbReference>
<dbReference type="AlphaFoldDB" id="A0A8S4NYS3"/>
<reference evidence="3" key="1">
    <citation type="submission" date="2022-03" db="EMBL/GenBank/DDBJ databases">
        <authorList>
            <person name="Martin C."/>
        </authorList>
    </citation>
    <scope>NUCLEOTIDE SEQUENCE</scope>
</reference>
<keyword evidence="1" id="KW-0378">Hydrolase</keyword>
<name>A0A8S4NYS3_OWEFU</name>
<accession>A0A8S4NYS3</accession>
<dbReference type="InterPro" id="IPR013658">
    <property type="entry name" value="SGL"/>
</dbReference>
<dbReference type="PANTHER" id="PTHR47572">
    <property type="entry name" value="LIPOPROTEIN-RELATED"/>
    <property type="match status" value="1"/>
</dbReference>
<keyword evidence="4" id="KW-1185">Reference proteome</keyword>
<organism evidence="3 4">
    <name type="scientific">Owenia fusiformis</name>
    <name type="common">Polychaete worm</name>
    <dbReference type="NCBI Taxonomy" id="6347"/>
    <lineage>
        <taxon>Eukaryota</taxon>
        <taxon>Metazoa</taxon>
        <taxon>Spiralia</taxon>
        <taxon>Lophotrochozoa</taxon>
        <taxon>Annelida</taxon>
        <taxon>Polychaeta</taxon>
        <taxon>Sedentaria</taxon>
        <taxon>Canalipalpata</taxon>
        <taxon>Sabellida</taxon>
        <taxon>Oweniida</taxon>
        <taxon>Oweniidae</taxon>
        <taxon>Owenia</taxon>
    </lineage>
</organism>
<sequence>MVEQFIFKAGFTKIVNVGEIIEGPIFAKDGHFYIVLSYDAGEIRRVDLEKKQDSTFVALSVNGIKGMPGGLQADPENNIWVSDVSLGLLKVKQDGSIKQVVTKDNKNETLQGLNDLIFDNHGNLWMTAPFGPIAPHPLRQSRKKPFGSVNCYNTTTNEIIKVATELIYPNGITVQHDSNGTPKKLIFGSSYNITAPLWSYDIVGPCQIENKRVWGNLPVGRLSDGMDFDTNGNLLVTDYKGGMIYVFDANGGGPLCQLKLPMKRTTNIEFRPNSNEIYITGDALWKLDWKYNGTKRYWEMKA</sequence>
<dbReference type="Pfam" id="PF08450">
    <property type="entry name" value="SGL"/>
    <property type="match status" value="1"/>
</dbReference>
<feature type="domain" description="SMP-30/Gluconolactonase/LRE-like region" evidence="2">
    <location>
        <begin position="22"/>
        <end position="280"/>
    </location>
</feature>
<dbReference type="GO" id="GO:0016787">
    <property type="term" value="F:hydrolase activity"/>
    <property type="evidence" value="ECO:0007669"/>
    <property type="project" value="UniProtKB-KW"/>
</dbReference>
<proteinExistence type="predicted"/>
<evidence type="ECO:0000259" key="2">
    <source>
        <dbReference type="Pfam" id="PF08450"/>
    </source>
</evidence>
<protein>
    <recommendedName>
        <fullName evidence="2">SMP-30/Gluconolactonase/LRE-like region domain-containing protein</fullName>
    </recommendedName>
</protein>
<dbReference type="PANTHER" id="PTHR47572:SF4">
    <property type="entry name" value="LACTONASE DRP35"/>
    <property type="match status" value="1"/>
</dbReference>
<dbReference type="Gene3D" id="2.120.10.30">
    <property type="entry name" value="TolB, C-terminal domain"/>
    <property type="match status" value="1"/>
</dbReference>
<dbReference type="InterPro" id="IPR051262">
    <property type="entry name" value="SMP-30/CGR1_Lactonase"/>
</dbReference>
<evidence type="ECO:0000256" key="1">
    <source>
        <dbReference type="ARBA" id="ARBA00022801"/>
    </source>
</evidence>
<dbReference type="InterPro" id="IPR011042">
    <property type="entry name" value="6-blade_b-propeller_TolB-like"/>
</dbReference>